<accession>A0ABV1D8L2</accession>
<evidence type="ECO:0000256" key="1">
    <source>
        <dbReference type="SAM" id="SignalP"/>
    </source>
</evidence>
<dbReference type="Gene3D" id="3.30.750.44">
    <property type="match status" value="1"/>
</dbReference>
<dbReference type="SUPFAM" id="SSF52096">
    <property type="entry name" value="ClpP/crotonase"/>
    <property type="match status" value="1"/>
</dbReference>
<dbReference type="InterPro" id="IPR005151">
    <property type="entry name" value="Tail-specific_protease"/>
</dbReference>
<protein>
    <submittedName>
        <fullName evidence="3">S41 family peptidase</fullName>
    </submittedName>
</protein>
<comment type="caution">
    <text evidence="3">The sequence shown here is derived from an EMBL/GenBank/DDBJ whole genome shotgun (WGS) entry which is preliminary data.</text>
</comment>
<sequence>MKKMTGLKQGMLYLICAAVIISSPSTVSAGNGQTAVEDTGEQPPSLRKEIQKLKNGNWVNLTTQQKLEDLDILYQTLKDNYPYFHVLKRMRNVDLEEKYRTARKEISRGGTDIAFYQQLDAFINTNDQIGHLMLDNPYWYEDSASSYKSLAKDYPEMERMQKFSAAYNNDKSVENYGKMKAITDPAYNKVMAYYDAAETAQDTGTGSAADNVRTHIDNVQTRIIEEGRIAYIKIDSLLPSNVYGEDKKQLFDFYGTVKDYDNVIFDFTDNGGGSMNYFNDLIVSPNIDTTLKCNAYKLIKTGENNGIFLDFNDYRPISEFPGLPLMNQDDLSDMDLFHEIEYTTEPLGKEKMLKGKLWLLVSDTVFSSSEYAAMFSKATGFMTLVGTRTGGEGIGSDPLPIILPNSGLIVQYAAEYGALPDGSGSQEYGTMPDILSPEGESALDTCLRVIGQNH</sequence>
<dbReference type="InterPro" id="IPR029045">
    <property type="entry name" value="ClpP/crotonase-like_dom_sf"/>
</dbReference>
<dbReference type="Pfam" id="PF03572">
    <property type="entry name" value="Peptidase_S41"/>
    <property type="match status" value="1"/>
</dbReference>
<gene>
    <name evidence="3" type="ORF">WMQ36_15330</name>
</gene>
<evidence type="ECO:0000313" key="3">
    <source>
        <dbReference type="EMBL" id="MEQ2426345.1"/>
    </source>
</evidence>
<evidence type="ECO:0000259" key="2">
    <source>
        <dbReference type="Pfam" id="PF03572"/>
    </source>
</evidence>
<dbReference type="RefSeq" id="WP_349118334.1">
    <property type="nucleotide sequence ID" value="NZ_JBBMFM010000058.1"/>
</dbReference>
<dbReference type="Gene3D" id="3.90.226.10">
    <property type="entry name" value="2-enoyl-CoA Hydratase, Chain A, domain 1"/>
    <property type="match status" value="1"/>
</dbReference>
<keyword evidence="4" id="KW-1185">Reference proteome</keyword>
<feature type="signal peptide" evidence="1">
    <location>
        <begin position="1"/>
        <end position="29"/>
    </location>
</feature>
<name>A0ABV1D8L2_9FIRM</name>
<evidence type="ECO:0000313" key="4">
    <source>
        <dbReference type="Proteomes" id="UP001454086"/>
    </source>
</evidence>
<organism evidence="3 4">
    <name type="scientific">Enterocloster hominis</name>
    <name type="common">ex Hitch et al. 2024</name>
    <dbReference type="NCBI Taxonomy" id="1917870"/>
    <lineage>
        <taxon>Bacteria</taxon>
        <taxon>Bacillati</taxon>
        <taxon>Bacillota</taxon>
        <taxon>Clostridia</taxon>
        <taxon>Lachnospirales</taxon>
        <taxon>Lachnospiraceae</taxon>
        <taxon>Enterocloster</taxon>
    </lineage>
</organism>
<reference evidence="3 4" key="1">
    <citation type="submission" date="2024-03" db="EMBL/GenBank/DDBJ databases">
        <title>Human intestinal bacterial collection.</title>
        <authorList>
            <person name="Pauvert C."/>
            <person name="Hitch T.C.A."/>
            <person name="Clavel T."/>
        </authorList>
    </citation>
    <scope>NUCLEOTIDE SEQUENCE [LARGE SCALE GENOMIC DNA]</scope>
    <source>
        <strain evidence="3 4">CLA-SR-H021</strain>
    </source>
</reference>
<proteinExistence type="predicted"/>
<dbReference type="EMBL" id="JBBMFM010000058">
    <property type="protein sequence ID" value="MEQ2426345.1"/>
    <property type="molecule type" value="Genomic_DNA"/>
</dbReference>
<feature type="domain" description="Tail specific protease" evidence="2">
    <location>
        <begin position="228"/>
        <end position="434"/>
    </location>
</feature>
<feature type="chain" id="PRO_5047378877" evidence="1">
    <location>
        <begin position="30"/>
        <end position="454"/>
    </location>
</feature>
<keyword evidence="1" id="KW-0732">Signal</keyword>
<dbReference type="Proteomes" id="UP001454086">
    <property type="component" value="Unassembled WGS sequence"/>
</dbReference>